<keyword evidence="3" id="KW-1185">Reference proteome</keyword>
<gene>
    <name evidence="2" type="ORF">B5E75_11780</name>
</gene>
<protein>
    <recommendedName>
        <fullName evidence="1">GerMN domain-containing protein</fullName>
    </recommendedName>
</protein>
<dbReference type="Pfam" id="PF10646">
    <property type="entry name" value="Germane"/>
    <property type="match status" value="1"/>
</dbReference>
<dbReference type="OrthoDB" id="1640719at2"/>
<proteinExistence type="predicted"/>
<dbReference type="RefSeq" id="WP_087359463.1">
    <property type="nucleotide sequence ID" value="NZ_JACJKO010000001.1"/>
</dbReference>
<reference evidence="2 3" key="1">
    <citation type="journal article" date="2018" name="BMC Genomics">
        <title>Whole genome sequencing and function prediction of 133 gut anaerobes isolated from chicken caecum in pure cultures.</title>
        <authorList>
            <person name="Medvecky M."/>
            <person name="Cejkova D."/>
            <person name="Polansky O."/>
            <person name="Karasova D."/>
            <person name="Kubasova T."/>
            <person name="Cizek A."/>
            <person name="Rychlik I."/>
        </authorList>
    </citation>
    <scope>NUCLEOTIDE SEQUENCE [LARGE SCALE GENOMIC DNA]</scope>
    <source>
        <strain evidence="2 3">An13</strain>
    </source>
</reference>
<organism evidence="2 3">
    <name type="scientific">Massilimicrobiota timonensis</name>
    <dbReference type="NCBI Taxonomy" id="1776392"/>
    <lineage>
        <taxon>Bacteria</taxon>
        <taxon>Bacillati</taxon>
        <taxon>Bacillota</taxon>
        <taxon>Erysipelotrichia</taxon>
        <taxon>Erysipelotrichales</taxon>
        <taxon>Erysipelotrichaceae</taxon>
        <taxon>Massilimicrobiota</taxon>
    </lineage>
</organism>
<sequence length="294" mass="34276">MDKKVVVVALLIVCLSTFSWFYLNQDQKQEANETYIQTVIFQDQDHDLIPVSINLHNQMEMETDIRNKIDLMQSSQLQTYGLYPVLDAQLEIQSIELNNHILTVSFNDFLYTQHNDFNVIEALTYVLTDYDQVEQLYLQIDGQDISHLPNSTIPLNHLTKDLGLNNFEDASTFLHESIPVMVYQEKTVGDYLYYVPKTLRIHEQADLFLQVKTILNHINSKIHLLDATLKDHILTLELDSHILLDNETIDRTLEELMILSLKSLNDVEDVQIYINGENVRSQETSQIHYNYIKM</sequence>
<dbReference type="InterPro" id="IPR019606">
    <property type="entry name" value="GerMN"/>
</dbReference>
<comment type="caution">
    <text evidence="2">The sequence shown here is derived from an EMBL/GenBank/DDBJ whole genome shotgun (WGS) entry which is preliminary data.</text>
</comment>
<evidence type="ECO:0000313" key="3">
    <source>
        <dbReference type="Proteomes" id="UP000195305"/>
    </source>
</evidence>
<evidence type="ECO:0000313" key="2">
    <source>
        <dbReference type="EMBL" id="OUQ32887.1"/>
    </source>
</evidence>
<name>A0A1Y4SSN4_9FIRM</name>
<accession>A0A1Y4SSN4</accession>
<evidence type="ECO:0000259" key="1">
    <source>
        <dbReference type="Pfam" id="PF10646"/>
    </source>
</evidence>
<feature type="domain" description="GerMN" evidence="1">
    <location>
        <begin position="66"/>
        <end position="145"/>
    </location>
</feature>
<dbReference type="AlphaFoldDB" id="A0A1Y4SSN4"/>
<dbReference type="EMBL" id="NFLJ01000039">
    <property type="protein sequence ID" value="OUQ32887.1"/>
    <property type="molecule type" value="Genomic_DNA"/>
</dbReference>
<dbReference type="Proteomes" id="UP000195305">
    <property type="component" value="Unassembled WGS sequence"/>
</dbReference>